<dbReference type="Gene3D" id="1.10.1660.10">
    <property type="match status" value="1"/>
</dbReference>
<dbReference type="EMBL" id="CP094533">
    <property type="protein sequence ID" value="UOE26067.1"/>
    <property type="molecule type" value="Genomic_DNA"/>
</dbReference>
<reference evidence="6 7" key="1">
    <citation type="submission" date="2022-03" db="EMBL/GenBank/DDBJ databases">
        <title>Agromyces sp. isolated from the gut of P. brevitarsis seulensis larvae.</title>
        <authorList>
            <person name="Won M."/>
            <person name="Kwon S.-W."/>
        </authorList>
    </citation>
    <scope>NUCLEOTIDE SEQUENCE [LARGE SCALE GENOMIC DNA]</scope>
    <source>
        <strain evidence="6 7">KACC 16215</strain>
    </source>
</reference>
<accession>A0ABY4AS95</accession>
<evidence type="ECO:0000313" key="7">
    <source>
        <dbReference type="Proteomes" id="UP000831304"/>
    </source>
</evidence>
<dbReference type="PROSITE" id="PS50937">
    <property type="entry name" value="HTH_MERR_2"/>
    <property type="match status" value="1"/>
</dbReference>
<evidence type="ECO:0000313" key="6">
    <source>
        <dbReference type="EMBL" id="UOE26067.1"/>
    </source>
</evidence>
<evidence type="ECO:0000256" key="3">
    <source>
        <dbReference type="ARBA" id="ARBA00023125"/>
    </source>
</evidence>
<dbReference type="Pfam" id="PF13411">
    <property type="entry name" value="MerR_1"/>
    <property type="match status" value="1"/>
</dbReference>
<keyword evidence="3" id="KW-0238">DNA-binding</keyword>
<organism evidence="6 7">
    <name type="scientific">Agromyces soli</name>
    <dbReference type="NCBI Taxonomy" id="659012"/>
    <lineage>
        <taxon>Bacteria</taxon>
        <taxon>Bacillati</taxon>
        <taxon>Actinomycetota</taxon>
        <taxon>Actinomycetes</taxon>
        <taxon>Micrococcales</taxon>
        <taxon>Microbacteriaceae</taxon>
        <taxon>Agromyces</taxon>
    </lineage>
</organism>
<evidence type="ECO:0000256" key="2">
    <source>
        <dbReference type="ARBA" id="ARBA00023015"/>
    </source>
</evidence>
<dbReference type="InterPro" id="IPR009061">
    <property type="entry name" value="DNA-bd_dom_put_sf"/>
</dbReference>
<evidence type="ECO:0000259" key="5">
    <source>
        <dbReference type="PROSITE" id="PS50937"/>
    </source>
</evidence>
<keyword evidence="2" id="KW-0805">Transcription regulation</keyword>
<dbReference type="PANTHER" id="PTHR30204:SF69">
    <property type="entry name" value="MERR-FAMILY TRANSCRIPTIONAL REGULATOR"/>
    <property type="match status" value="1"/>
</dbReference>
<dbReference type="InterPro" id="IPR011256">
    <property type="entry name" value="Reg_factor_effector_dom_sf"/>
</dbReference>
<dbReference type="InterPro" id="IPR000551">
    <property type="entry name" value="MerR-type_HTH_dom"/>
</dbReference>
<dbReference type="PANTHER" id="PTHR30204">
    <property type="entry name" value="REDOX-CYCLING DRUG-SENSING TRANSCRIPTIONAL ACTIVATOR SOXR"/>
    <property type="match status" value="1"/>
</dbReference>
<evidence type="ECO:0000256" key="4">
    <source>
        <dbReference type="ARBA" id="ARBA00023163"/>
    </source>
</evidence>
<name>A0ABY4AS95_9MICO</name>
<protein>
    <submittedName>
        <fullName evidence="6">MerR family transcriptional regulator</fullName>
    </submittedName>
</protein>
<keyword evidence="1" id="KW-0678">Repressor</keyword>
<sequence length="282" mass="30565">MHTTGQIAQLTALSEKAIRLYADRGLLVAERNAAHHRVFDDDQVDRARRIVLLRALDLSLSEVRAVLDADDPTRAFDAHWEGRRRTLQHSSDVAEYVRRSLSGPPELPDGLDVQRRSVPDRVVLAKRGTATLPAVPAVLPQLTGELFTALLDAEAPLTGPPFVEYLTRATESSPAQLRGCVPFDGSLTPAAGLEITLDPAHDELFVPLAQQHADDQALLVAVHDYLTATHGRQRTGANRESYFRSFGTGADGEVMEVGIPVTSARLDDAIDDEAAAGLTARS</sequence>
<feature type="domain" description="HTH merR-type" evidence="5">
    <location>
        <begin position="1"/>
        <end position="69"/>
    </location>
</feature>
<keyword evidence="7" id="KW-1185">Reference proteome</keyword>
<evidence type="ECO:0000256" key="1">
    <source>
        <dbReference type="ARBA" id="ARBA00022491"/>
    </source>
</evidence>
<dbReference type="Proteomes" id="UP000831304">
    <property type="component" value="Chromosome"/>
</dbReference>
<proteinExistence type="predicted"/>
<keyword evidence="4" id="KW-0804">Transcription</keyword>
<dbReference type="CDD" id="cd00592">
    <property type="entry name" value="HTH_MerR-like"/>
    <property type="match status" value="1"/>
</dbReference>
<dbReference type="InterPro" id="IPR047057">
    <property type="entry name" value="MerR_fam"/>
</dbReference>
<dbReference type="SUPFAM" id="SSF46955">
    <property type="entry name" value="Putative DNA-binding domain"/>
    <property type="match status" value="1"/>
</dbReference>
<dbReference type="RefSeq" id="WP_243568907.1">
    <property type="nucleotide sequence ID" value="NZ_BAAARD010000006.1"/>
</dbReference>
<dbReference type="SMART" id="SM00422">
    <property type="entry name" value="HTH_MERR"/>
    <property type="match status" value="1"/>
</dbReference>
<gene>
    <name evidence="6" type="ORF">MTP13_17425</name>
</gene>
<dbReference type="Gene3D" id="3.20.80.10">
    <property type="entry name" value="Regulatory factor, effector binding domain"/>
    <property type="match status" value="1"/>
</dbReference>